<dbReference type="RefSeq" id="WP_111061472.1">
    <property type="nucleotide sequence ID" value="NZ_JBHUCU010000007.1"/>
</dbReference>
<keyword evidence="2" id="KW-0645">Protease</keyword>
<protein>
    <recommendedName>
        <fullName evidence="5">PASTA domain-containing protein</fullName>
    </recommendedName>
</protein>
<dbReference type="Pfam" id="PF03717">
    <property type="entry name" value="PBP_dimer"/>
    <property type="match status" value="1"/>
</dbReference>
<dbReference type="Gene3D" id="3.30.450.330">
    <property type="match status" value="1"/>
</dbReference>
<dbReference type="Pfam" id="PF03793">
    <property type="entry name" value="PASTA"/>
    <property type="match status" value="1"/>
</dbReference>
<evidence type="ECO:0000256" key="1">
    <source>
        <dbReference type="ARBA" id="ARBA00004370"/>
    </source>
</evidence>
<reference evidence="6 7" key="1">
    <citation type="submission" date="2018-06" db="EMBL/GenBank/DDBJ databases">
        <title>The draft genome sequence of Crocinitomix sp. SM1701.</title>
        <authorList>
            <person name="Zhang X."/>
        </authorList>
    </citation>
    <scope>NUCLEOTIDE SEQUENCE [LARGE SCALE GENOMIC DNA]</scope>
    <source>
        <strain evidence="6 7">SM1701</strain>
    </source>
</reference>
<evidence type="ECO:0000259" key="5">
    <source>
        <dbReference type="PROSITE" id="PS51178"/>
    </source>
</evidence>
<dbReference type="Proteomes" id="UP000249248">
    <property type="component" value="Unassembled WGS sequence"/>
</dbReference>
<dbReference type="Gene3D" id="3.90.1310.10">
    <property type="entry name" value="Penicillin-binding protein 2a (Domain 2)"/>
    <property type="match status" value="1"/>
</dbReference>
<keyword evidence="3 4" id="KW-0472">Membrane</keyword>
<dbReference type="EMBL" id="QKSB01000001">
    <property type="protein sequence ID" value="PZE18571.1"/>
    <property type="molecule type" value="Genomic_DNA"/>
</dbReference>
<keyword evidence="7" id="KW-1185">Reference proteome</keyword>
<dbReference type="InterPro" id="IPR005311">
    <property type="entry name" value="PBP_dimer"/>
</dbReference>
<evidence type="ECO:0000256" key="3">
    <source>
        <dbReference type="ARBA" id="ARBA00023136"/>
    </source>
</evidence>
<dbReference type="AlphaFoldDB" id="A0A2W1N5X9"/>
<dbReference type="CDD" id="cd06575">
    <property type="entry name" value="PASTA_Pbp2x-like_2"/>
    <property type="match status" value="1"/>
</dbReference>
<accession>A0A2W1N5X9</accession>
<organism evidence="6 7">
    <name type="scientific">Putridiphycobacter roseus</name>
    <dbReference type="NCBI Taxonomy" id="2219161"/>
    <lineage>
        <taxon>Bacteria</taxon>
        <taxon>Pseudomonadati</taxon>
        <taxon>Bacteroidota</taxon>
        <taxon>Flavobacteriia</taxon>
        <taxon>Flavobacteriales</taxon>
        <taxon>Crocinitomicaceae</taxon>
        <taxon>Putridiphycobacter</taxon>
    </lineage>
</organism>
<dbReference type="PANTHER" id="PTHR30627:SF1">
    <property type="entry name" value="PEPTIDOGLYCAN D,D-TRANSPEPTIDASE FTSI"/>
    <property type="match status" value="1"/>
</dbReference>
<dbReference type="GO" id="GO:0071555">
    <property type="term" value="P:cell wall organization"/>
    <property type="evidence" value="ECO:0007669"/>
    <property type="project" value="TreeGrafter"/>
</dbReference>
<dbReference type="SUPFAM" id="SSF54184">
    <property type="entry name" value="Penicillin-binding protein 2x (pbp-2x), c-terminal domain"/>
    <property type="match status" value="1"/>
</dbReference>
<keyword evidence="2" id="KW-0121">Carboxypeptidase</keyword>
<evidence type="ECO:0000313" key="6">
    <source>
        <dbReference type="EMBL" id="PZE18571.1"/>
    </source>
</evidence>
<name>A0A2W1N5X9_9FLAO</name>
<dbReference type="InterPro" id="IPR005543">
    <property type="entry name" value="PASTA_dom"/>
</dbReference>
<dbReference type="SUPFAM" id="SSF56601">
    <property type="entry name" value="beta-lactamase/transpeptidase-like"/>
    <property type="match status" value="1"/>
</dbReference>
<feature type="domain" description="PASTA" evidence="5">
    <location>
        <begin position="637"/>
        <end position="693"/>
    </location>
</feature>
<sequence>MTTKNNISTKAYLLYFIVVFIMLVVVVRVVAIQVGNVIPQNEDSSIRVLDTKLDSIAPLRGRILTEDGSVLVTSIPLYDLHVDLKIIDSTMFFGSLDSLSIALSNTFPEWTSKQWEGKLRKGRSDDNQYFKIKNKVKYPIYQQVKSFPILKEGKYKGGFIVERYSKTHKPHGILASRSLGYVREGIQPVGIDGAYNEYLAGEFGTIVKKFVNGSWKPVSENVKDPVNGADVITAIDVDIQDLAETELMKQMEYQNALHGVVVLMEVQTGYIKAIANLSKTKSGGYAESYNHAIGTKSVPGSTFKLASLMALLEDGKADINQMVKAYGKYDFYESSLHDSDPRGYGDITLKHAFEISSNVFSKVVYEAYKGDEQKFVDRLRAFGLGDPLGIEIKGEPMPTLNNENEGNWSGISLPWMSIGYEVEQTPLQTLAFFNAVANNGQYIKPQFVKEVRKDGEIIKRFEKVVLNDQICSPNTIKKLRECLEGVVENGTGRKLQSAHFKIAGKTGTVKLSNDNKGYGDSKYQASFCGYFPADKPKYSCIVVIAGPTQQIYGAQVSGVVFKAIADRVYANSLQYHNSFNASEQSKKLPNVKYGDREDIQTVLNELNVHYVNKTENDTWAVAINRADKVQLEKRYVGKTSIPNVIGMPVNDAVYILETKGLKVLLEGSGDVRSQSIKPGARLVKNQQIKLVLG</sequence>
<dbReference type="Gene3D" id="3.30.10.20">
    <property type="match status" value="1"/>
</dbReference>
<evidence type="ECO:0000256" key="2">
    <source>
        <dbReference type="ARBA" id="ARBA00022645"/>
    </source>
</evidence>
<dbReference type="PROSITE" id="PS51178">
    <property type="entry name" value="PASTA"/>
    <property type="match status" value="1"/>
</dbReference>
<dbReference type="GO" id="GO:0008658">
    <property type="term" value="F:penicillin binding"/>
    <property type="evidence" value="ECO:0007669"/>
    <property type="project" value="InterPro"/>
</dbReference>
<dbReference type="InterPro" id="IPR001460">
    <property type="entry name" value="PCN-bd_Tpept"/>
</dbReference>
<gene>
    <name evidence="6" type="ORF">DNU06_01690</name>
</gene>
<dbReference type="InterPro" id="IPR036138">
    <property type="entry name" value="PBP_dimer_sf"/>
</dbReference>
<dbReference type="Pfam" id="PF00905">
    <property type="entry name" value="Transpeptidase"/>
    <property type="match status" value="1"/>
</dbReference>
<dbReference type="OrthoDB" id="9804124at2"/>
<dbReference type="SUPFAM" id="SSF56519">
    <property type="entry name" value="Penicillin binding protein dimerisation domain"/>
    <property type="match status" value="1"/>
</dbReference>
<keyword evidence="4" id="KW-1133">Transmembrane helix</keyword>
<dbReference type="GO" id="GO:0004180">
    <property type="term" value="F:carboxypeptidase activity"/>
    <property type="evidence" value="ECO:0007669"/>
    <property type="project" value="UniProtKB-KW"/>
</dbReference>
<comment type="caution">
    <text evidence="6">The sequence shown here is derived from an EMBL/GenBank/DDBJ whole genome shotgun (WGS) entry which is preliminary data.</text>
</comment>
<dbReference type="InterPro" id="IPR012338">
    <property type="entry name" value="Beta-lactam/transpept-like"/>
</dbReference>
<keyword evidence="4" id="KW-0812">Transmembrane</keyword>
<dbReference type="SMART" id="SM00740">
    <property type="entry name" value="PASTA"/>
    <property type="match status" value="1"/>
</dbReference>
<keyword evidence="2" id="KW-0378">Hydrolase</keyword>
<proteinExistence type="predicted"/>
<dbReference type="Gene3D" id="3.40.710.10">
    <property type="entry name" value="DD-peptidase/beta-lactamase superfamily"/>
    <property type="match status" value="1"/>
</dbReference>
<feature type="transmembrane region" description="Helical" evidence="4">
    <location>
        <begin position="12"/>
        <end position="31"/>
    </location>
</feature>
<evidence type="ECO:0000256" key="4">
    <source>
        <dbReference type="SAM" id="Phobius"/>
    </source>
</evidence>
<evidence type="ECO:0000313" key="7">
    <source>
        <dbReference type="Proteomes" id="UP000249248"/>
    </source>
</evidence>
<dbReference type="InterPro" id="IPR050515">
    <property type="entry name" value="Beta-lactam/transpept"/>
</dbReference>
<dbReference type="GO" id="GO:0005886">
    <property type="term" value="C:plasma membrane"/>
    <property type="evidence" value="ECO:0007669"/>
    <property type="project" value="TreeGrafter"/>
</dbReference>
<comment type="subcellular location">
    <subcellularLocation>
        <location evidence="1">Membrane</location>
    </subcellularLocation>
</comment>
<dbReference type="PANTHER" id="PTHR30627">
    <property type="entry name" value="PEPTIDOGLYCAN D,D-TRANSPEPTIDASE"/>
    <property type="match status" value="1"/>
</dbReference>